<feature type="compositionally biased region" description="Polar residues" evidence="11">
    <location>
        <begin position="241"/>
        <end position="255"/>
    </location>
</feature>
<dbReference type="Pfam" id="PF02889">
    <property type="entry name" value="Sec63"/>
    <property type="match status" value="1"/>
</dbReference>
<dbReference type="SUPFAM" id="SSF46785">
    <property type="entry name" value="Winged helix' DNA-binding domain"/>
    <property type="match status" value="1"/>
</dbReference>
<dbReference type="SMART" id="SM00490">
    <property type="entry name" value="HELICc"/>
    <property type="match status" value="1"/>
</dbReference>
<feature type="domain" description="Helicase C-terminal" evidence="13">
    <location>
        <begin position="578"/>
        <end position="762"/>
    </location>
</feature>
<proteinExistence type="inferred from homology"/>
<feature type="compositionally biased region" description="Polar residues" evidence="11">
    <location>
        <begin position="1350"/>
        <end position="1362"/>
    </location>
</feature>
<dbReference type="InterPro" id="IPR001650">
    <property type="entry name" value="Helicase_C-like"/>
</dbReference>
<organism evidence="14 15">
    <name type="scientific">Diplocarpon rosae</name>
    <dbReference type="NCBI Taxonomy" id="946125"/>
    <lineage>
        <taxon>Eukaryota</taxon>
        <taxon>Fungi</taxon>
        <taxon>Dikarya</taxon>
        <taxon>Ascomycota</taxon>
        <taxon>Pezizomycotina</taxon>
        <taxon>Leotiomycetes</taxon>
        <taxon>Helotiales</taxon>
        <taxon>Drepanopezizaceae</taxon>
        <taxon>Diplocarpon</taxon>
    </lineage>
</organism>
<accession>A0AAD9T149</accession>
<dbReference type="InterPro" id="IPR014001">
    <property type="entry name" value="Helicase_ATP-bd"/>
</dbReference>
<dbReference type="PANTHER" id="PTHR47835:SF3">
    <property type="entry name" value="HELICASE FOR MEIOSIS 1"/>
    <property type="match status" value="1"/>
</dbReference>
<dbReference type="CDD" id="cd18795">
    <property type="entry name" value="SF2_C_Ski2"/>
    <property type="match status" value="1"/>
</dbReference>
<dbReference type="InterPro" id="IPR011545">
    <property type="entry name" value="DEAD/DEAH_box_helicase_dom"/>
</dbReference>
<dbReference type="SMART" id="SM00487">
    <property type="entry name" value="DEXDc"/>
    <property type="match status" value="1"/>
</dbReference>
<evidence type="ECO:0000256" key="8">
    <source>
        <dbReference type="ARBA" id="ARBA00034617"/>
    </source>
</evidence>
<dbReference type="Pfam" id="PF00271">
    <property type="entry name" value="Helicase_C"/>
    <property type="match status" value="1"/>
</dbReference>
<feature type="region of interest" description="Disordered" evidence="11">
    <location>
        <begin position="1165"/>
        <end position="1185"/>
    </location>
</feature>
<keyword evidence="6" id="KW-0413">Isomerase</keyword>
<sequence>MDVQHDLYTQRIIQSASAYDIQDGRNAVFNQEDSDSQGWRFAPSRWPQRSGPEPLTFASNYTGLDSDDTRQRLQASTTNRTRLPLPRSIYHQPEIQSEREPRIVSNAHNHFRFAQNFQSGMPFKKANSRQNGTHSTDPVSPLVTAMLTQQRMPFNQQLNHSSYNDIISQQASNRFESVPSLDPACRPTTGMLIPPSMVIRQPKFGQANFLEGMHGNSLNKPQPQKRQITPPFNLSGVRSPATFQASQNSSPLVDVGQISSPTARVSFRRLSNRPAPVTAPGYSGVDLNMNKGIELEAGGYLGIPQIPQIPVHLTTNLIAQPNALRNTPPMAHGIQLVSPYELPDRFRQVFPYELFNAVQSKCFAPIYKTNDNVVVSAPTGSGKTALLELAICRLIEGQGAGQFKIVYQAPTKSLCSERMRDWSKKFSHINHPCAELTGDTSLAEMARVREASIIVTTPEKWDSITRKWTDHQKLVQMVKLFLIDEVHILKDSRGATLEAVVSRMKTNGANVRFVALSATVPNSEDIATWLGRDHTNHQIPAHREIFGEDFRPVRLQKHVHGYDGNFNDYAFEKFLDGKLPGLIGQYSQKKPIMVFCFTRKSCEGAATILAEWWTRQSPSERAWSPPSKSRTVSNRDLRNLITCGVSYHHAGLGPEDRHTVEKAFLQGDVNVICCTSTLAVGVNLPCHLVILKGTVGYQDGSLAEYSDLEVMQMLGRAGRPQFDDSAVAVIMTRTRMVDRYKKMMSGKGVLESTLHLNLIEHLNSEISLGTIKNAFDAKKWLCGTFFSVRMRRNPSYYKIEGVTPGGDADSRLEQICERDIKLLKEHKLVSEDYRMSCTEYGAAMSRYMVQFQTMKLLLGIPPKAKMEQILHILCQAVEFRDLRMKQNERPYLREFNKSPFIKYPIRESVTATPHKVSLLIQVQLGGIDDPTEKGFMSVKRQFGTDKNIIFERAQRLVRCVIDCKTYDNDSISTRHALDLARSLSAGFWEYSNLQLRQIHQIGPVATRKLVSKNVHSIEELAKMDTGSIERILSKNPPFGKKTRDIISGFPQLRVAGEIVGLVTSNQTASPEVNVKVRIWYDNITTPVWNGRKLYVTFMAETTDGFVVHFWRGNISKLEKAIEANFSAKLLSPDVDIKCWIACDEIVGTFRSCVLRHSIPASNFPKRPTQVESKKAQADNAGTNFEGMDEFGSDEVDDYEMLAAVDGIEKAKSYDYTDEFIDIEEAELIAKAAEEEPKNSSVSKEPEKAKITRETQILEPFQMANGKWTCNHVCRNSQLLKNGQPCKHLCCREGLDKPRKIKRKSKLKLASNYDSSDPDDVETIDLANVLSPVPYSSLAPPECRKLHKLHTSVQTNKTSQRMTQKPKFSYASGKSPDLSFLRKDSNISTSKAAAAADDDETETEFPSLSTSLDPSAVEFNINSDDPFTDIPITPRDHLPMPPATRPPSSFQNHSLNDSDASTSDLNDGSTMLRSSSPKVGSSLCSDLFDFPAYATSADGAVKASPYLVDKGKNNDQTLAPSNVPKRYYSVTPDLPETKHRRVTHLNKSADTCHEASVPLWVNDLDSNLVNGIKDFVDFLD</sequence>
<keyword evidence="15" id="KW-1185">Reference proteome</keyword>
<dbReference type="InterPro" id="IPR027417">
    <property type="entry name" value="P-loop_NTPase"/>
</dbReference>
<dbReference type="PANTHER" id="PTHR47835">
    <property type="entry name" value="HFM1, ATP DEPENDENT DNA HELICASE HOMOLOG"/>
    <property type="match status" value="1"/>
</dbReference>
<dbReference type="SUPFAM" id="SSF52540">
    <property type="entry name" value="P-loop containing nucleoside triphosphate hydrolases"/>
    <property type="match status" value="1"/>
</dbReference>
<dbReference type="GO" id="GO:0051321">
    <property type="term" value="P:meiotic cell cycle"/>
    <property type="evidence" value="ECO:0007669"/>
    <property type="project" value="UniProtKB-KW"/>
</dbReference>
<evidence type="ECO:0000259" key="13">
    <source>
        <dbReference type="PROSITE" id="PS51194"/>
    </source>
</evidence>
<evidence type="ECO:0000256" key="3">
    <source>
        <dbReference type="ARBA" id="ARBA00022801"/>
    </source>
</evidence>
<keyword evidence="3" id="KW-0378">Hydrolase</keyword>
<dbReference type="SMART" id="SM00973">
    <property type="entry name" value="Sec63"/>
    <property type="match status" value="1"/>
</dbReference>
<dbReference type="GO" id="GO:0003676">
    <property type="term" value="F:nucleic acid binding"/>
    <property type="evidence" value="ECO:0007669"/>
    <property type="project" value="InterPro"/>
</dbReference>
<keyword evidence="7" id="KW-0469">Meiosis</keyword>
<feature type="region of interest" description="Disordered" evidence="11">
    <location>
        <begin position="214"/>
        <end position="255"/>
    </location>
</feature>
<dbReference type="FunFam" id="1.10.3380.10:FF:000012">
    <property type="entry name" value="DEAD/DEAH box DNA helicase"/>
    <property type="match status" value="1"/>
</dbReference>
<gene>
    <name evidence="14" type="ORF">QTJ16_003307</name>
</gene>
<evidence type="ECO:0000256" key="11">
    <source>
        <dbReference type="SAM" id="MobiDB-lite"/>
    </source>
</evidence>
<dbReference type="Proteomes" id="UP001285354">
    <property type="component" value="Unassembled WGS sequence"/>
</dbReference>
<evidence type="ECO:0000256" key="2">
    <source>
        <dbReference type="ARBA" id="ARBA00022741"/>
    </source>
</evidence>
<reference evidence="14" key="1">
    <citation type="submission" date="2023-06" db="EMBL/GenBank/DDBJ databases">
        <title>Draft genome of Marssonina rosae.</title>
        <authorList>
            <person name="Cheng Q."/>
        </authorList>
    </citation>
    <scope>NUCLEOTIDE SEQUENCE</scope>
    <source>
        <strain evidence="14">R4</strain>
    </source>
</reference>
<evidence type="ECO:0000256" key="4">
    <source>
        <dbReference type="ARBA" id="ARBA00022806"/>
    </source>
</evidence>
<feature type="compositionally biased region" description="Polar residues" evidence="11">
    <location>
        <begin position="1445"/>
        <end position="1475"/>
    </location>
</feature>
<dbReference type="InterPro" id="IPR036390">
    <property type="entry name" value="WH_DNA-bd_sf"/>
</dbReference>
<dbReference type="InterPro" id="IPR052247">
    <property type="entry name" value="Meiotic_Crossover_Helicase"/>
</dbReference>
<dbReference type="PROSITE" id="PS51194">
    <property type="entry name" value="HELICASE_CTER"/>
    <property type="match status" value="1"/>
</dbReference>
<dbReference type="InterPro" id="IPR036388">
    <property type="entry name" value="WH-like_DNA-bd_sf"/>
</dbReference>
<evidence type="ECO:0000256" key="6">
    <source>
        <dbReference type="ARBA" id="ARBA00023235"/>
    </source>
</evidence>
<dbReference type="GO" id="GO:0016787">
    <property type="term" value="F:hydrolase activity"/>
    <property type="evidence" value="ECO:0007669"/>
    <property type="project" value="UniProtKB-KW"/>
</dbReference>
<comment type="caution">
    <text evidence="14">The sequence shown here is derived from an EMBL/GenBank/DDBJ whole genome shotgun (WGS) entry which is preliminary data.</text>
</comment>
<keyword evidence="2" id="KW-0547">Nucleotide-binding</keyword>
<dbReference type="InterPro" id="IPR004179">
    <property type="entry name" value="Sec63-dom"/>
</dbReference>
<feature type="compositionally biased region" description="Polar residues" evidence="11">
    <location>
        <begin position="216"/>
        <end position="232"/>
    </location>
</feature>
<evidence type="ECO:0000256" key="10">
    <source>
        <dbReference type="ARBA" id="ARBA00048988"/>
    </source>
</evidence>
<dbReference type="EC" id="5.6.2.4" evidence="9"/>
<evidence type="ECO:0000313" key="15">
    <source>
        <dbReference type="Proteomes" id="UP001285354"/>
    </source>
</evidence>
<dbReference type="Gene3D" id="1.10.10.10">
    <property type="entry name" value="Winged helix-like DNA-binding domain superfamily/Winged helix DNA-binding domain"/>
    <property type="match status" value="1"/>
</dbReference>
<dbReference type="GO" id="GO:0043138">
    <property type="term" value="F:3'-5' DNA helicase activity"/>
    <property type="evidence" value="ECO:0007669"/>
    <property type="project" value="UniProtKB-EC"/>
</dbReference>
<feature type="region of interest" description="Disordered" evidence="11">
    <location>
        <begin position="1350"/>
        <end position="1475"/>
    </location>
</feature>
<dbReference type="SUPFAM" id="SSF158702">
    <property type="entry name" value="Sec63 N-terminal domain-like"/>
    <property type="match status" value="1"/>
</dbReference>
<evidence type="ECO:0000256" key="1">
    <source>
        <dbReference type="ARBA" id="ARBA00010140"/>
    </source>
</evidence>
<name>A0AAD9T149_9HELO</name>
<comment type="catalytic activity">
    <reaction evidence="8">
        <text>Couples ATP hydrolysis with the unwinding of duplex DNA by translocating in the 3'-5' direction.</text>
        <dbReference type="EC" id="5.6.2.4"/>
    </reaction>
</comment>
<dbReference type="Pfam" id="PF23445">
    <property type="entry name" value="WHD_SNRNP200"/>
    <property type="match status" value="1"/>
</dbReference>
<dbReference type="PROSITE" id="PS51192">
    <property type="entry name" value="HELICASE_ATP_BIND_1"/>
    <property type="match status" value="1"/>
</dbReference>
<dbReference type="Pfam" id="PF00270">
    <property type="entry name" value="DEAD"/>
    <property type="match status" value="1"/>
</dbReference>
<dbReference type="InterPro" id="IPR057842">
    <property type="entry name" value="WH_MER3"/>
</dbReference>
<comment type="similarity">
    <text evidence="1">Belongs to the helicase family. SKI2 subfamily.</text>
</comment>
<dbReference type="GO" id="GO:0005524">
    <property type="term" value="F:ATP binding"/>
    <property type="evidence" value="ECO:0007669"/>
    <property type="project" value="UniProtKB-KW"/>
</dbReference>
<evidence type="ECO:0000259" key="12">
    <source>
        <dbReference type="PROSITE" id="PS51192"/>
    </source>
</evidence>
<keyword evidence="5" id="KW-0067">ATP-binding</keyword>
<evidence type="ECO:0000256" key="7">
    <source>
        <dbReference type="ARBA" id="ARBA00023254"/>
    </source>
</evidence>
<dbReference type="Gene3D" id="3.40.50.300">
    <property type="entry name" value="P-loop containing nucleotide triphosphate hydrolases"/>
    <property type="match status" value="2"/>
</dbReference>
<dbReference type="EMBL" id="JAUBYV010000004">
    <property type="protein sequence ID" value="KAK2627341.1"/>
    <property type="molecule type" value="Genomic_DNA"/>
</dbReference>
<evidence type="ECO:0000256" key="5">
    <source>
        <dbReference type="ARBA" id="ARBA00022840"/>
    </source>
</evidence>
<dbReference type="FunFam" id="1.10.10.10:FF:000012">
    <property type="entry name" value="U5 small nuclear ribonucleoprotein helicase"/>
    <property type="match status" value="1"/>
</dbReference>
<evidence type="ECO:0000313" key="14">
    <source>
        <dbReference type="EMBL" id="KAK2627341.1"/>
    </source>
</evidence>
<protein>
    <recommendedName>
        <fullName evidence="9">DNA 3'-5' helicase</fullName>
        <ecNumber evidence="9">5.6.2.4</ecNumber>
    </recommendedName>
</protein>
<comment type="catalytic activity">
    <reaction evidence="10">
        <text>ATP + H2O = ADP + phosphate + H(+)</text>
        <dbReference type="Rhea" id="RHEA:13065"/>
        <dbReference type="ChEBI" id="CHEBI:15377"/>
        <dbReference type="ChEBI" id="CHEBI:15378"/>
        <dbReference type="ChEBI" id="CHEBI:30616"/>
        <dbReference type="ChEBI" id="CHEBI:43474"/>
        <dbReference type="ChEBI" id="CHEBI:456216"/>
        <dbReference type="EC" id="5.6.2.4"/>
    </reaction>
</comment>
<evidence type="ECO:0000256" key="9">
    <source>
        <dbReference type="ARBA" id="ARBA00034808"/>
    </source>
</evidence>
<keyword evidence="4" id="KW-0347">Helicase</keyword>
<feature type="domain" description="Helicase ATP-binding" evidence="12">
    <location>
        <begin position="364"/>
        <end position="538"/>
    </location>
</feature>
<dbReference type="Gene3D" id="1.10.3380.10">
    <property type="entry name" value="Sec63 N-terminal domain-like domain"/>
    <property type="match status" value="1"/>
</dbReference>